<accession>A0A7W5BAV8</accession>
<keyword evidence="1" id="KW-0472">Membrane</keyword>
<organism evidence="2 3">
    <name type="scientific">Pseudoduganella violacea</name>
    <dbReference type="NCBI Taxonomy" id="1715466"/>
    <lineage>
        <taxon>Bacteria</taxon>
        <taxon>Pseudomonadati</taxon>
        <taxon>Pseudomonadota</taxon>
        <taxon>Betaproteobacteria</taxon>
        <taxon>Burkholderiales</taxon>
        <taxon>Oxalobacteraceae</taxon>
        <taxon>Telluria group</taxon>
        <taxon>Pseudoduganella</taxon>
    </lineage>
</organism>
<keyword evidence="3" id="KW-1185">Reference proteome</keyword>
<evidence type="ECO:0000256" key="1">
    <source>
        <dbReference type="SAM" id="Phobius"/>
    </source>
</evidence>
<dbReference type="AlphaFoldDB" id="A0A7W5BAV8"/>
<keyword evidence="1" id="KW-1133">Transmembrane helix</keyword>
<name>A0A7W5BAV8_9BURK</name>
<dbReference type="Proteomes" id="UP000541535">
    <property type="component" value="Unassembled WGS sequence"/>
</dbReference>
<gene>
    <name evidence="2" type="ORF">FHS03_002432</name>
</gene>
<evidence type="ECO:0000313" key="3">
    <source>
        <dbReference type="Proteomes" id="UP000541535"/>
    </source>
</evidence>
<sequence>MKRHPHLPDGSARRHEWRAEYRPECREALRPELHGLRRAAYRLRLRLGRRGASAETYAAPPPEHADHHADYLPARLLPVMALCALVLAALVAFDVAAMEPMNDKALSAVRGGDGVSFDLSGFRMDGDARLTYTAQPGRSIYSEYLSASRSDSAQPFADPYRIDIVNGAPGLADVIRLDMPRNADGAQKWQFAYDWGVSADGIDSYGGAVLFKDLVLYGGGWQFSTPRTRDGVAFGAAVRMEIGQLALRANGRNEVQGQMAMDGIRLGAVDSAGNFTGQPWVIADVAAQPGSIDAVAQNGGPRLHIGIAWPDAQYGSGQAPQGGIQIDKISFTNPGGGVTDFGSSRIGSVQIQYLDIKFRP</sequence>
<keyword evidence="1" id="KW-0812">Transmembrane</keyword>
<dbReference type="EMBL" id="JACHXD010000006">
    <property type="protein sequence ID" value="MBB3119380.1"/>
    <property type="molecule type" value="Genomic_DNA"/>
</dbReference>
<dbReference type="RefSeq" id="WP_229426183.1">
    <property type="nucleotide sequence ID" value="NZ_JACHXD010000006.1"/>
</dbReference>
<reference evidence="2 3" key="1">
    <citation type="submission" date="2020-08" db="EMBL/GenBank/DDBJ databases">
        <title>Genomic Encyclopedia of Type Strains, Phase III (KMG-III): the genomes of soil and plant-associated and newly described type strains.</title>
        <authorList>
            <person name="Whitman W."/>
        </authorList>
    </citation>
    <scope>NUCLEOTIDE SEQUENCE [LARGE SCALE GENOMIC DNA]</scope>
    <source>
        <strain evidence="2 3">CECT 8897</strain>
    </source>
</reference>
<evidence type="ECO:0000313" key="2">
    <source>
        <dbReference type="EMBL" id="MBB3119380.1"/>
    </source>
</evidence>
<feature type="transmembrane region" description="Helical" evidence="1">
    <location>
        <begin position="76"/>
        <end position="97"/>
    </location>
</feature>
<proteinExistence type="predicted"/>
<comment type="caution">
    <text evidence="2">The sequence shown here is derived from an EMBL/GenBank/DDBJ whole genome shotgun (WGS) entry which is preliminary data.</text>
</comment>
<protein>
    <submittedName>
        <fullName evidence="2">Uncharacterized protein</fullName>
    </submittedName>
</protein>